<dbReference type="InterPro" id="IPR029065">
    <property type="entry name" value="Enolase_C-like"/>
</dbReference>
<dbReference type="Proteomes" id="UP001219901">
    <property type="component" value="Chromosome"/>
</dbReference>
<dbReference type="GO" id="GO:0016829">
    <property type="term" value="F:lyase activity"/>
    <property type="evidence" value="ECO:0007669"/>
    <property type="project" value="UniProtKB-KW"/>
</dbReference>
<dbReference type="Gene3D" id="3.20.20.120">
    <property type="entry name" value="Enolase-like C-terminal domain"/>
    <property type="match status" value="1"/>
</dbReference>
<keyword evidence="1" id="KW-0456">Lyase</keyword>
<dbReference type="SFLD" id="SFLDG00179">
    <property type="entry name" value="mandelate_racemase"/>
    <property type="match status" value="1"/>
</dbReference>
<dbReference type="InterPro" id="IPR029017">
    <property type="entry name" value="Enolase-like_N"/>
</dbReference>
<name>A0AAJ6CU74_9CHLR</name>
<keyword evidence="5" id="KW-1185">Reference proteome</keyword>
<reference evidence="5 6" key="1">
    <citation type="submission" date="2019-11" db="EMBL/GenBank/DDBJ databases">
        <authorList>
            <person name="Cho J.-C."/>
        </authorList>
    </citation>
    <scope>NUCLEOTIDE SEQUENCE [LARGE SCALE GENOMIC DNA]</scope>
    <source>
        <strain evidence="4 5">JH1073</strain>
        <strain evidence="3 6">JH702</strain>
    </source>
</reference>
<proteinExistence type="predicted"/>
<dbReference type="InterPro" id="IPR018110">
    <property type="entry name" value="Mandel_Rmase/mucon_lact_enz_CS"/>
</dbReference>
<evidence type="ECO:0000313" key="4">
    <source>
        <dbReference type="EMBL" id="WFG38405.1"/>
    </source>
</evidence>
<dbReference type="InterPro" id="IPR013342">
    <property type="entry name" value="Mandelate_racemase_C"/>
</dbReference>
<dbReference type="InterPro" id="IPR013341">
    <property type="entry name" value="Mandelate_racemase_N_dom"/>
</dbReference>
<dbReference type="RefSeq" id="WP_342824902.1">
    <property type="nucleotide sequence ID" value="NZ_CP046146.1"/>
</dbReference>
<dbReference type="Gene3D" id="3.30.390.10">
    <property type="entry name" value="Enolase-like, N-terminal domain"/>
    <property type="match status" value="1"/>
</dbReference>
<organism evidence="4 5">
    <name type="scientific">Candidatus Lucifugimonas marina</name>
    <dbReference type="NCBI Taxonomy" id="3038979"/>
    <lineage>
        <taxon>Bacteria</taxon>
        <taxon>Bacillati</taxon>
        <taxon>Chloroflexota</taxon>
        <taxon>Dehalococcoidia</taxon>
        <taxon>SAR202 cluster</taxon>
        <taxon>Candidatus Lucifugimonadales</taxon>
        <taxon>Candidatus Lucifugimonadaceae</taxon>
        <taxon>Candidatus Lucifugimonas</taxon>
    </lineage>
</organism>
<reference evidence="5" key="3">
    <citation type="submission" date="2023-06" db="EMBL/GenBank/DDBJ databases">
        <title>Pangenomics reveal diversification of enzyme families and niche specialization in globally abundant SAR202 bacteria.</title>
        <authorList>
            <person name="Saw J.H.W."/>
        </authorList>
    </citation>
    <scope>NUCLEOTIDE SEQUENCE [LARGE SCALE GENOMIC DNA]</scope>
    <source>
        <strain evidence="5">JH1073</strain>
    </source>
</reference>
<dbReference type="Pfam" id="PF13378">
    <property type="entry name" value="MR_MLE_C"/>
    <property type="match status" value="1"/>
</dbReference>
<dbReference type="Pfam" id="PF02746">
    <property type="entry name" value="MR_MLE_N"/>
    <property type="match status" value="1"/>
</dbReference>
<dbReference type="SUPFAM" id="SSF51604">
    <property type="entry name" value="Enolase C-terminal domain-like"/>
    <property type="match status" value="1"/>
</dbReference>
<dbReference type="PROSITE" id="PS00908">
    <property type="entry name" value="MR_MLE_1"/>
    <property type="match status" value="1"/>
</dbReference>
<dbReference type="GO" id="GO:0009063">
    <property type="term" value="P:amino acid catabolic process"/>
    <property type="evidence" value="ECO:0007669"/>
    <property type="project" value="InterPro"/>
</dbReference>
<dbReference type="EMBL" id="WMBE01000002">
    <property type="protein sequence ID" value="MDG0866990.1"/>
    <property type="molecule type" value="Genomic_DNA"/>
</dbReference>
<dbReference type="PANTHER" id="PTHR48080">
    <property type="entry name" value="D-GALACTONATE DEHYDRATASE-RELATED"/>
    <property type="match status" value="1"/>
</dbReference>
<reference evidence="4" key="2">
    <citation type="journal article" date="2023" name="Nat. Commun.">
        <title>Cultivation of marine bacteria of the SAR202 clade.</title>
        <authorList>
            <person name="Lim Y."/>
            <person name="Seo J.H."/>
            <person name="Giovannoni S.J."/>
            <person name="Kang I."/>
            <person name="Cho J.C."/>
        </authorList>
    </citation>
    <scope>NUCLEOTIDE SEQUENCE</scope>
    <source>
        <strain evidence="4">JH1073</strain>
    </source>
</reference>
<evidence type="ECO:0000313" key="5">
    <source>
        <dbReference type="Proteomes" id="UP001219901"/>
    </source>
</evidence>
<dbReference type="SFLD" id="SFLDS00001">
    <property type="entry name" value="Enolase"/>
    <property type="match status" value="1"/>
</dbReference>
<accession>A0AAJ6CU74</accession>
<dbReference type="CDD" id="cd03316">
    <property type="entry name" value="MR_like"/>
    <property type="match status" value="1"/>
</dbReference>
<sequence length="375" mass="41079">MKIAKIETFFVSRFLIVKITTEDGTEGIGESCYWSYPKAAEATIHAFGDAIIGMDAGDIEHIWSYLWRYNSAFRGNSIGGAISAIDMALWDIKGKRLQAPVWDLLGGKVRQKIRGIAQGIGGNTPEECAVGAKKALDQGFSALKFTPMPKNWAELTYTKMIGLAVEMVESVRETVGWDFDIGIEIHRNMQPHEAIAFCDEVAKLRPYFIEDPIVPDSVLAMGDTAAKMRLPLAVGERNMGVWEFREYAQLAKPAFFKPDAAVAGGITATKKIATIAEAHHIKICPHNFQTPIATAACIAVATSSISWDVQESVQEEVAPRRDVTDTIIKLENGWYTPSEEPGLGVIFNEDAPAMHPFDPALVAPPIREDGSVALK</sequence>
<dbReference type="InterPro" id="IPR034593">
    <property type="entry name" value="DgoD-like"/>
</dbReference>
<dbReference type="InterPro" id="IPR036849">
    <property type="entry name" value="Enolase-like_C_sf"/>
</dbReference>
<dbReference type="SMART" id="SM00922">
    <property type="entry name" value="MR_MLE"/>
    <property type="match status" value="1"/>
</dbReference>
<dbReference type="PANTHER" id="PTHR48080:SF2">
    <property type="entry name" value="D-GALACTONATE DEHYDRATASE"/>
    <property type="match status" value="1"/>
</dbReference>
<gene>
    <name evidence="3" type="ORF">GKO46_07880</name>
    <name evidence="4" type="ORF">GKO48_01885</name>
</gene>
<evidence type="ECO:0000313" key="6">
    <source>
        <dbReference type="Proteomes" id="UP001321249"/>
    </source>
</evidence>
<evidence type="ECO:0000259" key="2">
    <source>
        <dbReference type="SMART" id="SM00922"/>
    </source>
</evidence>
<dbReference type="AlphaFoldDB" id="A0AAJ6CU74"/>
<evidence type="ECO:0000256" key="1">
    <source>
        <dbReference type="ARBA" id="ARBA00023239"/>
    </source>
</evidence>
<dbReference type="EMBL" id="CP046147">
    <property type="protein sequence ID" value="WFG38405.1"/>
    <property type="molecule type" value="Genomic_DNA"/>
</dbReference>
<evidence type="ECO:0000313" key="3">
    <source>
        <dbReference type="EMBL" id="MDG0866990.1"/>
    </source>
</evidence>
<protein>
    <submittedName>
        <fullName evidence="4">Galactokinase</fullName>
    </submittedName>
</protein>
<feature type="domain" description="Mandelate racemase/muconate lactonizing enzyme C-terminal" evidence="2">
    <location>
        <begin position="125"/>
        <end position="231"/>
    </location>
</feature>
<dbReference type="Proteomes" id="UP001321249">
    <property type="component" value="Unassembled WGS sequence"/>
</dbReference>
<dbReference type="SUPFAM" id="SSF54826">
    <property type="entry name" value="Enolase N-terminal domain-like"/>
    <property type="match status" value="1"/>
</dbReference>